<accession>A0A1M6PUK3</accession>
<proteinExistence type="predicted"/>
<name>A0A1M6PUK3_9BACT</name>
<dbReference type="AlphaFoldDB" id="A0A1M6PUK3"/>
<dbReference type="Proteomes" id="UP000183947">
    <property type="component" value="Unassembled WGS sequence"/>
</dbReference>
<reference evidence="2" key="1">
    <citation type="submission" date="2016-11" db="EMBL/GenBank/DDBJ databases">
        <authorList>
            <person name="Varghese N."/>
            <person name="Submissions S."/>
        </authorList>
    </citation>
    <scope>NUCLEOTIDE SEQUENCE [LARGE SCALE GENOMIC DNA]</scope>
    <source>
        <strain evidence="2">DSM 18569</strain>
    </source>
</reference>
<protein>
    <submittedName>
        <fullName evidence="1">Uncharacterized protein</fullName>
    </submittedName>
</protein>
<dbReference type="EMBL" id="FRAS01000001">
    <property type="protein sequence ID" value="SHK11530.1"/>
    <property type="molecule type" value="Genomic_DNA"/>
</dbReference>
<organism evidence="1 2">
    <name type="scientific">Hymenobacter psychrotolerans DSM 18569</name>
    <dbReference type="NCBI Taxonomy" id="1121959"/>
    <lineage>
        <taxon>Bacteria</taxon>
        <taxon>Pseudomonadati</taxon>
        <taxon>Bacteroidota</taxon>
        <taxon>Cytophagia</taxon>
        <taxon>Cytophagales</taxon>
        <taxon>Hymenobacteraceae</taxon>
        <taxon>Hymenobacter</taxon>
    </lineage>
</organism>
<gene>
    <name evidence="1" type="ORF">SAMN02746009_00347</name>
</gene>
<sequence length="181" mass="19770">MRFFRYCLLLSVLLSLSQCKKNTIRPQEPELPAETQSGQQTLGFKANGTIYVAPSLIQVVGSWTGSNTADRFYFAGDARDRNYILGSIGVTLRGDLSDGQQFQLVNEGQIPAGQNYGLAAVNIDPSCVYAHSTDARLLSGQVTLTRFDGGARVAAGRFQMTFVKAGCDTLRITEGRFDVKF</sequence>
<evidence type="ECO:0000313" key="1">
    <source>
        <dbReference type="EMBL" id="SHK11530.1"/>
    </source>
</evidence>
<evidence type="ECO:0000313" key="2">
    <source>
        <dbReference type="Proteomes" id="UP000183947"/>
    </source>
</evidence>
<keyword evidence="2" id="KW-1185">Reference proteome</keyword>